<dbReference type="InterPro" id="IPR023753">
    <property type="entry name" value="FAD/NAD-binding_dom"/>
</dbReference>
<dbReference type="InterPro" id="IPR050097">
    <property type="entry name" value="Ferredoxin-NADP_redctase_2"/>
</dbReference>
<dbReference type="Pfam" id="PF00462">
    <property type="entry name" value="Glutaredoxin"/>
    <property type="match status" value="1"/>
</dbReference>
<dbReference type="EMBL" id="VCYI01000002">
    <property type="protein sequence ID" value="MDN7011905.1"/>
    <property type="molecule type" value="Genomic_DNA"/>
</dbReference>
<keyword evidence="3" id="KW-0560">Oxidoreductase</keyword>
<dbReference type="InterPro" id="IPR006660">
    <property type="entry name" value="Arsenate_reductase-like"/>
</dbReference>
<dbReference type="SUPFAM" id="SSF51905">
    <property type="entry name" value="FAD/NAD(P)-binding domain"/>
    <property type="match status" value="1"/>
</dbReference>
<dbReference type="CDD" id="cd02976">
    <property type="entry name" value="NrdH"/>
    <property type="match status" value="1"/>
</dbReference>
<keyword evidence="4" id="KW-1015">Disulfide bond</keyword>
<dbReference type="PRINTS" id="PR00368">
    <property type="entry name" value="FADPNR"/>
</dbReference>
<keyword evidence="9" id="KW-1185">Reference proteome</keyword>
<evidence type="ECO:0000313" key="9">
    <source>
        <dbReference type="Proteomes" id="UP001168423"/>
    </source>
</evidence>
<name>A0ABT8LYP1_9EURY</name>
<dbReference type="PANTHER" id="PTHR48105">
    <property type="entry name" value="THIOREDOXIN REDUCTASE 1-RELATED-RELATED"/>
    <property type="match status" value="1"/>
</dbReference>
<evidence type="ECO:0000256" key="4">
    <source>
        <dbReference type="ARBA" id="ARBA00023157"/>
    </source>
</evidence>
<dbReference type="Proteomes" id="UP001168423">
    <property type="component" value="Unassembled WGS sequence"/>
</dbReference>
<accession>A0ABT8LYP1</accession>
<evidence type="ECO:0000259" key="6">
    <source>
        <dbReference type="Pfam" id="PF00462"/>
    </source>
</evidence>
<dbReference type="Gene3D" id="3.40.30.10">
    <property type="entry name" value="Glutaredoxin"/>
    <property type="match status" value="1"/>
</dbReference>
<dbReference type="PROSITE" id="PS51353">
    <property type="entry name" value="ARSC"/>
    <property type="match status" value="1"/>
</dbReference>
<dbReference type="PROSITE" id="PS00573">
    <property type="entry name" value="PYRIDINE_REDOX_2"/>
    <property type="match status" value="1"/>
</dbReference>
<dbReference type="InterPro" id="IPR011767">
    <property type="entry name" value="GLR_AS"/>
</dbReference>
<evidence type="ECO:0000256" key="2">
    <source>
        <dbReference type="ARBA" id="ARBA00022827"/>
    </source>
</evidence>
<dbReference type="InterPro" id="IPR008255">
    <property type="entry name" value="Pyr_nucl-diS_OxRdtase_2_AS"/>
</dbReference>
<dbReference type="PROSITE" id="PS51354">
    <property type="entry name" value="GLUTAREDOXIN_2"/>
    <property type="match status" value="1"/>
</dbReference>
<dbReference type="Pfam" id="PF07992">
    <property type="entry name" value="Pyr_redox_2"/>
    <property type="match status" value="1"/>
</dbReference>
<dbReference type="InterPro" id="IPR036249">
    <property type="entry name" value="Thioredoxin-like_sf"/>
</dbReference>
<proteinExistence type="predicted"/>
<organism evidence="8 9">
    <name type="scientific">Methanoculleus methanifontis</name>
    <dbReference type="NCBI Taxonomy" id="2584086"/>
    <lineage>
        <taxon>Archaea</taxon>
        <taxon>Methanobacteriati</taxon>
        <taxon>Methanobacteriota</taxon>
        <taxon>Stenosarchaea group</taxon>
        <taxon>Methanomicrobia</taxon>
        <taxon>Methanomicrobiales</taxon>
        <taxon>Methanomicrobiaceae</taxon>
        <taxon>Methanoculleus</taxon>
    </lineage>
</organism>
<comment type="caution">
    <text evidence="8">The sequence shown here is derived from an EMBL/GenBank/DDBJ whole genome shotgun (WGS) entry which is preliminary data.</text>
</comment>
<evidence type="ECO:0000256" key="3">
    <source>
        <dbReference type="ARBA" id="ARBA00023002"/>
    </source>
</evidence>
<keyword evidence="1" id="KW-0285">Flavoprotein</keyword>
<dbReference type="SUPFAM" id="SSF52833">
    <property type="entry name" value="Thioredoxin-like"/>
    <property type="match status" value="1"/>
</dbReference>
<evidence type="ECO:0000259" key="7">
    <source>
        <dbReference type="Pfam" id="PF07992"/>
    </source>
</evidence>
<keyword evidence="5" id="KW-0676">Redox-active center</keyword>
<feature type="domain" description="FAD/NAD(P)-binding" evidence="7">
    <location>
        <begin position="95"/>
        <end position="379"/>
    </location>
</feature>
<feature type="domain" description="Glutaredoxin" evidence="6">
    <location>
        <begin position="15"/>
        <end position="74"/>
    </location>
</feature>
<evidence type="ECO:0000313" key="8">
    <source>
        <dbReference type="EMBL" id="MDN7011905.1"/>
    </source>
</evidence>
<protein>
    <submittedName>
        <fullName evidence="8">FAD-binding protein</fullName>
    </submittedName>
</protein>
<dbReference type="Gene3D" id="3.50.50.60">
    <property type="entry name" value="FAD/NAD(P)-binding domain"/>
    <property type="match status" value="2"/>
</dbReference>
<dbReference type="InterPro" id="IPR002109">
    <property type="entry name" value="Glutaredoxin"/>
</dbReference>
<gene>
    <name evidence="8" type="ORF">FGW20_02355</name>
</gene>
<evidence type="ECO:0000256" key="1">
    <source>
        <dbReference type="ARBA" id="ARBA00022630"/>
    </source>
</evidence>
<dbReference type="PRINTS" id="PR00469">
    <property type="entry name" value="PNDRDTASEII"/>
</dbReference>
<dbReference type="PROSITE" id="PS00195">
    <property type="entry name" value="GLUTAREDOXIN_1"/>
    <property type="match status" value="1"/>
</dbReference>
<keyword evidence="2" id="KW-0274">FAD</keyword>
<evidence type="ECO:0000256" key="5">
    <source>
        <dbReference type="ARBA" id="ARBA00023284"/>
    </source>
</evidence>
<dbReference type="InterPro" id="IPR036188">
    <property type="entry name" value="FAD/NAD-bd_sf"/>
</dbReference>
<reference evidence="8" key="1">
    <citation type="submission" date="2019-05" db="EMBL/GenBank/DDBJ databases">
        <title>Isolation and characterization of methanogens from the cold seep sediment at Four-Way Closure Ridge.</title>
        <authorList>
            <person name="You Y.-T."/>
            <person name="Chen S.-C."/>
            <person name="Zhang W.-L."/>
            <person name="Lai M.-C."/>
        </authorList>
    </citation>
    <scope>NUCLEOTIDE SEQUENCE</scope>
    <source>
        <strain evidence="8">FWC-SCC3</strain>
    </source>
</reference>
<sequence>MLNTLPEIFPFMAGVKVYTTENCPYCRMVQAFLRKHDVEFELVDVGKDREAAREMIEISGQRGVPVTVVGGDVVVGFDAKRLRELFGTPPEEVVYDAVIVGAGPAGLTAAVYCARKLMKTVILAENIGGQAAWSWAIENYMGFSTISGEELVRKFEEQVRGFDVRLELESVGEVRKEGETLLVRTVSGTIYRTRTLILAPGKEPRRLGLPGEEQLMGKGVSICAICDAPLYRDKPVAVVGGGNAALQTAIEMTEFASSVTLIARRDLRCDEVYVDRAKEAGVQTFSHHEVTALHGDAGLTGITVRDRETGEETDLDVEGLFLAIGLAPNTGFLKGLVALNEEDEILIDENGHTSVPGVFAAGDATCVKAKQIIVAAGDGAKAALEAHEYFEGEPEEEQIVCT</sequence>